<evidence type="ECO:0000313" key="2">
    <source>
        <dbReference type="EMBL" id="SCY14703.1"/>
    </source>
</evidence>
<organism evidence="2 3">
    <name type="scientific">Desulfoluna spongiiphila</name>
    <dbReference type="NCBI Taxonomy" id="419481"/>
    <lineage>
        <taxon>Bacteria</taxon>
        <taxon>Pseudomonadati</taxon>
        <taxon>Thermodesulfobacteriota</taxon>
        <taxon>Desulfobacteria</taxon>
        <taxon>Desulfobacterales</taxon>
        <taxon>Desulfolunaceae</taxon>
        <taxon>Desulfoluna</taxon>
    </lineage>
</organism>
<name>A0A1G5DIY5_9BACT</name>
<dbReference type="STRING" id="419481.SAMN05216233_104220"/>
<protein>
    <submittedName>
        <fullName evidence="2">Uncharacterized protein</fullName>
    </submittedName>
</protein>
<keyword evidence="3" id="KW-1185">Reference proteome</keyword>
<sequence length="644" mass="72976">MNAQVEKSYDNKNRTAANSVGKKKCNRKQGLGFVDNRFESIAQRKLQDMVNISTQKNKHENGPSSSSIKNEIAQLMVKKNLEKDTPVLVKELNRVYYVYDEIEGFGYTVSAVPSGKKGPLYMYEMLDNYEISGDKLQTLSELPQTPSRYIRINSFAFAKSGKLPIASHSYMTCMGVIVHDNSRKMGGLAHIDTDAQEKIKDKTVLINKSVYAMLKSIKPQRKEDLEVSVFAGLGLIGKDKDFTEFVSGFTGFLKQFGVGSNQIHFNLNKKQFAKMAIYFPEQGSVYFDGTSETSVIDKGAMKRINYGDDDYTIDYEDQEEKKDEVGEGNTIIFEIEFDEQGNEVAHTNHKENYAHSPGIMGSEPITSFREPVQRKKSALQPSNRTLQFKEYQGREGDFEQPRPQESSGFINSQETIETFTQLKGVNQNMQPAGNAVIQRTEIDAIKYVDSKGLWHGRPKTGNWLIVLLAELRLSGNSEYNNVYSRLTQNLPDKPLLGTEGYDPPTLFEVEAALDDEIARQRANKIEQYFSDSSHYTFTFNHVRASKSDATERCRDRLKTGKTSGNTVLLLTTSEKNAVLNTLKTARSQNWDYIYIDCAEAIQGGMYGIQRLREVKVKVSLNDQYQLRHLHGEDLIFKYSDNMIS</sequence>
<reference evidence="2 3" key="1">
    <citation type="submission" date="2016-10" db="EMBL/GenBank/DDBJ databases">
        <authorList>
            <person name="de Groot N.N."/>
        </authorList>
    </citation>
    <scope>NUCLEOTIDE SEQUENCE [LARGE SCALE GENOMIC DNA]</scope>
    <source>
        <strain evidence="2 3">AA1</strain>
    </source>
</reference>
<proteinExistence type="predicted"/>
<dbReference type="AlphaFoldDB" id="A0A1G5DIY5"/>
<dbReference type="OrthoDB" id="6316384at2"/>
<accession>A0A1G5DIY5</accession>
<evidence type="ECO:0000313" key="3">
    <source>
        <dbReference type="Proteomes" id="UP000198870"/>
    </source>
</evidence>
<gene>
    <name evidence="2" type="ORF">SAMN05216233_104220</name>
</gene>
<dbReference type="RefSeq" id="WP_092210025.1">
    <property type="nucleotide sequence ID" value="NZ_FMUX01000004.1"/>
</dbReference>
<evidence type="ECO:0000256" key="1">
    <source>
        <dbReference type="SAM" id="MobiDB-lite"/>
    </source>
</evidence>
<feature type="region of interest" description="Disordered" evidence="1">
    <location>
        <begin position="1"/>
        <end position="23"/>
    </location>
</feature>
<dbReference type="EMBL" id="FMUX01000004">
    <property type="protein sequence ID" value="SCY14703.1"/>
    <property type="molecule type" value="Genomic_DNA"/>
</dbReference>
<dbReference type="Proteomes" id="UP000198870">
    <property type="component" value="Unassembled WGS sequence"/>
</dbReference>